<dbReference type="InParanoid" id="Q4DRB9"/>
<organism evidence="2 3">
    <name type="scientific">Trypanosoma cruzi (strain CL Brener)</name>
    <dbReference type="NCBI Taxonomy" id="353153"/>
    <lineage>
        <taxon>Eukaryota</taxon>
        <taxon>Discoba</taxon>
        <taxon>Euglenozoa</taxon>
        <taxon>Kinetoplastea</taxon>
        <taxon>Metakinetoplastina</taxon>
        <taxon>Trypanosomatida</taxon>
        <taxon>Trypanosomatidae</taxon>
        <taxon>Trypanosoma</taxon>
        <taxon>Schizotrypanum</taxon>
    </lineage>
</organism>
<gene>
    <name evidence="2" type="ORF">Tc00.1047053509693.120</name>
</gene>
<proteinExistence type="predicted"/>
<comment type="caution">
    <text evidence="2">The sequence shown here is derived from an EMBL/GenBank/DDBJ whole genome shotgun (WGS) entry which is preliminary data.</text>
</comment>
<dbReference type="KEGG" id="tcr:509693.120"/>
<feature type="region of interest" description="Disordered" evidence="1">
    <location>
        <begin position="193"/>
        <end position="222"/>
    </location>
</feature>
<name>Q4DRB9_TRYCC</name>
<feature type="region of interest" description="Disordered" evidence="1">
    <location>
        <begin position="264"/>
        <end position="335"/>
    </location>
</feature>
<evidence type="ECO:0000256" key="1">
    <source>
        <dbReference type="SAM" id="MobiDB-lite"/>
    </source>
</evidence>
<dbReference type="Proteomes" id="UP000002296">
    <property type="component" value="Unassembled WGS sequence"/>
</dbReference>
<feature type="compositionally biased region" description="Pro residues" evidence="1">
    <location>
        <begin position="648"/>
        <end position="657"/>
    </location>
</feature>
<accession>Q4DRB9</accession>
<reference evidence="2 3" key="1">
    <citation type="journal article" date="2005" name="Science">
        <title>The genome sequence of Trypanosoma cruzi, etiologic agent of Chagas disease.</title>
        <authorList>
            <person name="El-Sayed N.M."/>
            <person name="Myler P.J."/>
            <person name="Bartholomeu D.C."/>
            <person name="Nilsson D."/>
            <person name="Aggarwal G."/>
            <person name="Tran A.N."/>
            <person name="Ghedin E."/>
            <person name="Worthey E.A."/>
            <person name="Delcher A.L."/>
            <person name="Blandin G."/>
            <person name="Westenberger S.J."/>
            <person name="Caler E."/>
            <person name="Cerqueira G.C."/>
            <person name="Branche C."/>
            <person name="Haas B."/>
            <person name="Anupama A."/>
            <person name="Arner E."/>
            <person name="Aslund L."/>
            <person name="Attipoe P."/>
            <person name="Bontempi E."/>
            <person name="Bringaud F."/>
            <person name="Burton P."/>
            <person name="Cadag E."/>
            <person name="Campbell D.A."/>
            <person name="Carrington M."/>
            <person name="Crabtree J."/>
            <person name="Darban H."/>
            <person name="da Silveira J.F."/>
            <person name="de Jong P."/>
            <person name="Edwards K."/>
            <person name="Englund P.T."/>
            <person name="Fazelina G."/>
            <person name="Feldblyum T."/>
            <person name="Ferella M."/>
            <person name="Frasch A.C."/>
            <person name="Gull K."/>
            <person name="Horn D."/>
            <person name="Hou L."/>
            <person name="Huang Y."/>
            <person name="Kindlund E."/>
            <person name="Klingbeil M."/>
            <person name="Kluge S."/>
            <person name="Koo H."/>
            <person name="Lacerda D."/>
            <person name="Levin M.J."/>
            <person name="Lorenzi H."/>
            <person name="Louie T."/>
            <person name="Machado C.R."/>
            <person name="McCulloch R."/>
            <person name="McKenna A."/>
            <person name="Mizuno Y."/>
            <person name="Mottram J.C."/>
            <person name="Nelson S."/>
            <person name="Ochaya S."/>
            <person name="Osoegawa K."/>
            <person name="Pai G."/>
            <person name="Parsons M."/>
            <person name="Pentony M."/>
            <person name="Pettersson U."/>
            <person name="Pop M."/>
            <person name="Ramirez J.L."/>
            <person name="Rinta J."/>
            <person name="Robertson L."/>
            <person name="Salzberg S.L."/>
            <person name="Sanchez D.O."/>
            <person name="Seyler A."/>
            <person name="Sharma R."/>
            <person name="Shetty J."/>
            <person name="Simpson A.J."/>
            <person name="Sisk E."/>
            <person name="Tammi M.T."/>
            <person name="Tarleton R."/>
            <person name="Teixeira S."/>
            <person name="Van Aken S."/>
            <person name="Vogt C."/>
            <person name="Ward P.N."/>
            <person name="Wickstead B."/>
            <person name="Wortman J."/>
            <person name="White O."/>
            <person name="Fraser C.M."/>
            <person name="Stuart K.D."/>
            <person name="Andersson B."/>
        </authorList>
    </citation>
    <scope>NUCLEOTIDE SEQUENCE [LARGE SCALE GENOMIC DNA]</scope>
    <source>
        <strain evidence="2 3">CL Brener</strain>
    </source>
</reference>
<sequence length="801" mass="87903">MFFCFFWCLLTLMDALIFYFYFVSFCCSTTVMGATCAKDTADGNIAHASSISTRSRGRRRRGRRSRMFAQSESNIQRCGTSSVVAFSGPDAPSHAREELLPEQEDVLSIPSVPFGITLTAPALENVGTNCSSAYHTKTKPIVTGATAATTGMGESAVNDTKRGPEECFRQRAPVFREVTAEPESTAVCMNGMSDGPSPPSSRVNDKFAAASSGSTPKTTTTENYTECSVEGLSAVVSMKRKYSVGFSHTSALFTCISCHEEEHTDSPSPHFYSSALDAPGDADTKSRGKKRSLLPTLISKNVAVQPDGDNNSKTETKQQKEKDEEDDEITAKKETLIKDEMSGRALIEKEELDVREAFLCSYARERAFPQRLDQEVTPTGAVGAASASQRTSHLGDSRSAKTSSLFTFSSIGEEFLMHAESDLLRPPVVGENFVEENSMWSSVVSSHEKGVDETCQGSNSHQKSLQFPRWEGSGLLSPTSPPPQNNSTMVVNIMSHDDNDVNPNTHFGEQVRVERLCGERPYYEPEDNERKTQLMGLRADHKEASRVRVLRSPSLVCLRDGYFNAAEMDGNDWKPSCKLSLSAREFREGLIESPSLIHSDLPGSCGAHYQRYGASLHTKSLTSLDTPVLERTGTAQHKVLPCRRGGLIPPPPSPPPSSLSRRAEDAERESRGSSRHMWQRSYTSPRPERSDGSVSSFGYLYSPRAEPVLSTTCTVVSGAVAEMATTAIPCGVVERKSAKHFCRWCDKPYECREVCAVAGESHAVLRLRRKHEKEVKKRAQGLLRCGRIREAISELKAAGII</sequence>
<feature type="region of interest" description="Disordered" evidence="1">
    <location>
        <begin position="632"/>
        <end position="694"/>
    </location>
</feature>
<dbReference type="GeneID" id="3548905"/>
<evidence type="ECO:0000313" key="2">
    <source>
        <dbReference type="EMBL" id="EAN95070.1"/>
    </source>
</evidence>
<protein>
    <submittedName>
        <fullName evidence="2">Uncharacterized protein</fullName>
    </submittedName>
</protein>
<feature type="compositionally biased region" description="Basic and acidic residues" evidence="1">
    <location>
        <begin position="661"/>
        <end position="672"/>
    </location>
</feature>
<evidence type="ECO:0000313" key="3">
    <source>
        <dbReference type="Proteomes" id="UP000002296"/>
    </source>
</evidence>
<keyword evidence="3" id="KW-1185">Reference proteome</keyword>
<dbReference type="eggNOG" id="ENOG502SEWI">
    <property type="taxonomic scope" value="Eukaryota"/>
</dbReference>
<feature type="compositionally biased region" description="Basic and acidic residues" evidence="1">
    <location>
        <begin position="310"/>
        <end position="322"/>
    </location>
</feature>
<dbReference type="PaxDb" id="353153-Q4DRB9"/>
<dbReference type="RefSeq" id="XP_816921.1">
    <property type="nucleotide sequence ID" value="XM_811828.1"/>
</dbReference>
<dbReference type="EMBL" id="AAHK01000234">
    <property type="protein sequence ID" value="EAN95070.1"/>
    <property type="molecule type" value="Genomic_DNA"/>
</dbReference>
<dbReference type="SMR" id="Q4DRB9"/>
<dbReference type="AlphaFoldDB" id="Q4DRB9"/>